<dbReference type="Pfam" id="PF01041">
    <property type="entry name" value="DegT_DnrJ_EryC1"/>
    <property type="match status" value="1"/>
</dbReference>
<organism evidence="6 7">
    <name type="scientific">Aquipseudomonas alcaligenes</name>
    <name type="common">Pseudomonas alcaligenes</name>
    <dbReference type="NCBI Taxonomy" id="43263"/>
    <lineage>
        <taxon>Bacteria</taxon>
        <taxon>Pseudomonadati</taxon>
        <taxon>Pseudomonadota</taxon>
        <taxon>Gammaproteobacteria</taxon>
        <taxon>Pseudomonadales</taxon>
        <taxon>Pseudomonadaceae</taxon>
        <taxon>Aquipseudomonas</taxon>
    </lineage>
</organism>
<dbReference type="PIRSF" id="PIRSF000390">
    <property type="entry name" value="PLP_StrS"/>
    <property type="match status" value="1"/>
</dbReference>
<evidence type="ECO:0000256" key="2">
    <source>
        <dbReference type="ARBA" id="ARBA00037999"/>
    </source>
</evidence>
<comment type="similarity">
    <text evidence="2 5">Belongs to the DegT/DnrJ/EryC1 family.</text>
</comment>
<proteinExistence type="inferred from homology"/>
<dbReference type="EMBL" id="FTMP01000003">
    <property type="protein sequence ID" value="SIQ32033.1"/>
    <property type="molecule type" value="Genomic_DNA"/>
</dbReference>
<evidence type="ECO:0000256" key="5">
    <source>
        <dbReference type="RuleBase" id="RU004508"/>
    </source>
</evidence>
<dbReference type="InterPro" id="IPR000653">
    <property type="entry name" value="DegT/StrS_aminotransferase"/>
</dbReference>
<evidence type="ECO:0000313" key="7">
    <source>
        <dbReference type="Proteomes" id="UP000185841"/>
    </source>
</evidence>
<dbReference type="GO" id="GO:0000271">
    <property type="term" value="P:polysaccharide biosynthetic process"/>
    <property type="evidence" value="ECO:0007669"/>
    <property type="project" value="TreeGrafter"/>
</dbReference>
<dbReference type="RefSeq" id="WP_076426145.1">
    <property type="nucleotide sequence ID" value="NZ_FTMP01000003.1"/>
</dbReference>
<dbReference type="InterPro" id="IPR015421">
    <property type="entry name" value="PyrdxlP-dep_Trfase_major"/>
</dbReference>
<dbReference type="GO" id="GO:0030170">
    <property type="term" value="F:pyridoxal phosphate binding"/>
    <property type="evidence" value="ECO:0007669"/>
    <property type="project" value="TreeGrafter"/>
</dbReference>
<dbReference type="GO" id="GO:0008483">
    <property type="term" value="F:transaminase activity"/>
    <property type="evidence" value="ECO:0007669"/>
    <property type="project" value="TreeGrafter"/>
</dbReference>
<dbReference type="CDD" id="cd00616">
    <property type="entry name" value="AHBA_syn"/>
    <property type="match status" value="1"/>
</dbReference>
<keyword evidence="1 4" id="KW-0663">Pyridoxal phosphate</keyword>
<evidence type="ECO:0000256" key="4">
    <source>
        <dbReference type="PIRSR" id="PIRSR000390-2"/>
    </source>
</evidence>
<dbReference type="PANTHER" id="PTHR30244">
    <property type="entry name" value="TRANSAMINASE"/>
    <property type="match status" value="1"/>
</dbReference>
<gene>
    <name evidence="6" type="ORF">SAMN05878282_103163</name>
</gene>
<reference evidence="6 7" key="1">
    <citation type="submission" date="2017-01" db="EMBL/GenBank/DDBJ databases">
        <authorList>
            <person name="Mah S.A."/>
            <person name="Swanson W.J."/>
            <person name="Moy G.W."/>
            <person name="Vacquier V.D."/>
        </authorList>
    </citation>
    <scope>NUCLEOTIDE SEQUENCE [LARGE SCALE GENOMIC DNA]</scope>
    <source>
        <strain evidence="6 7">RU36E</strain>
    </source>
</reference>
<evidence type="ECO:0000313" key="6">
    <source>
        <dbReference type="EMBL" id="SIQ32033.1"/>
    </source>
</evidence>
<feature type="active site" description="Proton acceptor" evidence="3">
    <location>
        <position position="181"/>
    </location>
</feature>
<dbReference type="InterPro" id="IPR015424">
    <property type="entry name" value="PyrdxlP-dep_Trfase"/>
</dbReference>
<name>A0A1N6RT46_AQUAC</name>
<dbReference type="Proteomes" id="UP000185841">
    <property type="component" value="Unassembled WGS sequence"/>
</dbReference>
<dbReference type="AlphaFoldDB" id="A0A1N6RT46"/>
<protein>
    <submittedName>
        <fullName evidence="6">dTDP-4-amino-4,6-dideoxygalactose transaminase</fullName>
    </submittedName>
</protein>
<sequence>MIPVTRTFMPPLEEYVEQLQHIWSSGQLTNNGEAALSLNSAVSNYLGVQNLELMANGTLALQLAIRALELQGEIITTPFSYVATTNAILWEGCQPVFVDIDQNSLCIDPDLIEAAITKNTCGILATHVYGYPCAVEKIEAIARKHGLKVIYDAAHAFGAKLHGRSLAAFGDCSTLSFHATKLFHSAEGGAVVAADAGIAKKLFLLSRFGHLGEDNYLSLGINAKMSELHAAMGLVMLPRVDEIIVERQKCSQWYDHYLQDCQLSRPQAPEGLQYNYAYYPVIFRDPQHMNRARMMLLENNISPRRYFHPALNTLPFLNQTQRYSCPIAESMAERVLSLPLFVGLPQETIRHVAGILRSCA</sequence>
<dbReference type="PANTHER" id="PTHR30244:SF9">
    <property type="entry name" value="PROTEIN RV3402C"/>
    <property type="match status" value="1"/>
</dbReference>
<feature type="modified residue" description="N6-(pyridoxal phosphate)lysine" evidence="4">
    <location>
        <position position="181"/>
    </location>
</feature>
<dbReference type="SUPFAM" id="SSF53383">
    <property type="entry name" value="PLP-dependent transferases"/>
    <property type="match status" value="1"/>
</dbReference>
<accession>A0A1N6RT46</accession>
<evidence type="ECO:0000256" key="1">
    <source>
        <dbReference type="ARBA" id="ARBA00022898"/>
    </source>
</evidence>
<evidence type="ECO:0000256" key="3">
    <source>
        <dbReference type="PIRSR" id="PIRSR000390-1"/>
    </source>
</evidence>
<dbReference type="Gene3D" id="3.40.640.10">
    <property type="entry name" value="Type I PLP-dependent aspartate aminotransferase-like (Major domain)"/>
    <property type="match status" value="1"/>
</dbReference>